<accession>K0S3H3</accession>
<feature type="compositionally biased region" description="Polar residues" evidence="1">
    <location>
        <begin position="189"/>
        <end position="213"/>
    </location>
</feature>
<dbReference type="Proteomes" id="UP000266841">
    <property type="component" value="Unassembled WGS sequence"/>
</dbReference>
<reference evidence="2 3" key="1">
    <citation type="journal article" date="2012" name="Genome Biol.">
        <title>Genome and low-iron response of an oceanic diatom adapted to chronic iron limitation.</title>
        <authorList>
            <person name="Lommer M."/>
            <person name="Specht M."/>
            <person name="Roy A.S."/>
            <person name="Kraemer L."/>
            <person name="Andreson R."/>
            <person name="Gutowska M.A."/>
            <person name="Wolf J."/>
            <person name="Bergner S.V."/>
            <person name="Schilhabel M.B."/>
            <person name="Klostermeier U.C."/>
            <person name="Beiko R.G."/>
            <person name="Rosenstiel P."/>
            <person name="Hippler M."/>
            <person name="Laroche J."/>
        </authorList>
    </citation>
    <scope>NUCLEOTIDE SEQUENCE [LARGE SCALE GENOMIC DNA]</scope>
    <source>
        <strain evidence="2 3">CCMP1005</strain>
    </source>
</reference>
<protein>
    <submittedName>
        <fullName evidence="2">Uncharacterized protein</fullName>
    </submittedName>
</protein>
<gene>
    <name evidence="2" type="ORF">THAOC_18990</name>
</gene>
<sequence>MTNGIIRAIAWRDKEKTCPYNDIVYESDGDTEVQYYTSDESVDGSGGRKTQRRTLAESMVKAKQRGVTAARRGHDTLRRRGRESVSNLKQRGRSGVDGVRRRSKSLVARAPADRSGPSSGRRRSTFKVSSVISGKPLPQASAFGRKKEKKVKCTEDWRNNKSSSTKSKSKSKSSKKPQNRSSDQDNVPRTRSLQSHSSNQNNVPITRSSQSRF</sequence>
<comment type="caution">
    <text evidence="2">The sequence shown here is derived from an EMBL/GenBank/DDBJ whole genome shotgun (WGS) entry which is preliminary data.</text>
</comment>
<feature type="compositionally biased region" description="Basic residues" evidence="1">
    <location>
        <begin position="167"/>
        <end position="178"/>
    </location>
</feature>
<organism evidence="2 3">
    <name type="scientific">Thalassiosira oceanica</name>
    <name type="common">Marine diatom</name>
    <dbReference type="NCBI Taxonomy" id="159749"/>
    <lineage>
        <taxon>Eukaryota</taxon>
        <taxon>Sar</taxon>
        <taxon>Stramenopiles</taxon>
        <taxon>Ochrophyta</taxon>
        <taxon>Bacillariophyta</taxon>
        <taxon>Coscinodiscophyceae</taxon>
        <taxon>Thalassiosirophycidae</taxon>
        <taxon>Thalassiosirales</taxon>
        <taxon>Thalassiosiraceae</taxon>
        <taxon>Thalassiosira</taxon>
    </lineage>
</organism>
<proteinExistence type="predicted"/>
<feature type="region of interest" description="Disordered" evidence="1">
    <location>
        <begin position="37"/>
        <end position="213"/>
    </location>
</feature>
<keyword evidence="3" id="KW-1185">Reference proteome</keyword>
<dbReference type="EMBL" id="AGNL01020849">
    <property type="protein sequence ID" value="EJK60618.1"/>
    <property type="molecule type" value="Genomic_DNA"/>
</dbReference>
<name>K0S3H3_THAOC</name>
<evidence type="ECO:0000313" key="3">
    <source>
        <dbReference type="Proteomes" id="UP000266841"/>
    </source>
</evidence>
<evidence type="ECO:0000256" key="1">
    <source>
        <dbReference type="SAM" id="MobiDB-lite"/>
    </source>
</evidence>
<dbReference type="AlphaFoldDB" id="K0S3H3"/>
<evidence type="ECO:0000313" key="2">
    <source>
        <dbReference type="EMBL" id="EJK60618.1"/>
    </source>
</evidence>